<name>A0A211ZN69_9PROT</name>
<dbReference type="SUPFAM" id="SSF51905">
    <property type="entry name" value="FAD/NAD(P)-binding domain"/>
    <property type="match status" value="1"/>
</dbReference>
<dbReference type="Gene3D" id="3.50.50.60">
    <property type="entry name" value="FAD/NAD(P)-binding domain"/>
    <property type="match status" value="1"/>
</dbReference>
<dbReference type="Pfam" id="PF01266">
    <property type="entry name" value="DAO"/>
    <property type="match status" value="1"/>
</dbReference>
<protein>
    <submittedName>
        <fullName evidence="4">D-amino-acid oxidase</fullName>
    </submittedName>
</protein>
<dbReference type="RefSeq" id="WP_088151451.1">
    <property type="nucleotide sequence ID" value="NZ_NHON01000020.1"/>
</dbReference>
<feature type="domain" description="FAD dependent oxidoreductase" evidence="3">
    <location>
        <begin position="19"/>
        <end position="412"/>
    </location>
</feature>
<reference evidence="5" key="1">
    <citation type="submission" date="2017-05" db="EMBL/GenBank/DDBJ databases">
        <authorList>
            <person name="Macchi M."/>
            <person name="Festa S."/>
            <person name="Coppotelli B.M."/>
            <person name="Morelli I.S."/>
        </authorList>
    </citation>
    <scope>NUCLEOTIDE SEQUENCE [LARGE SCALE GENOMIC DNA]</scope>
    <source>
        <strain evidence="5">I</strain>
    </source>
</reference>
<dbReference type="STRING" id="1122125.GCA_000423185_01963"/>
<dbReference type="Gene3D" id="3.30.9.10">
    <property type="entry name" value="D-Amino Acid Oxidase, subunit A, domain 2"/>
    <property type="match status" value="1"/>
</dbReference>
<dbReference type="EMBL" id="NHON01000020">
    <property type="protein sequence ID" value="OWJ66699.1"/>
    <property type="molecule type" value="Genomic_DNA"/>
</dbReference>
<dbReference type="GO" id="GO:0055130">
    <property type="term" value="P:D-alanine catabolic process"/>
    <property type="evidence" value="ECO:0007669"/>
    <property type="project" value="TreeGrafter"/>
</dbReference>
<dbReference type="GO" id="GO:0005886">
    <property type="term" value="C:plasma membrane"/>
    <property type="evidence" value="ECO:0007669"/>
    <property type="project" value="TreeGrafter"/>
</dbReference>
<evidence type="ECO:0000313" key="4">
    <source>
        <dbReference type="EMBL" id="OWJ66699.1"/>
    </source>
</evidence>
<gene>
    <name evidence="4" type="ORF">BWR60_12980</name>
</gene>
<keyword evidence="5" id="KW-1185">Reference proteome</keyword>
<keyword evidence="2" id="KW-0560">Oxidoreductase</keyword>
<evidence type="ECO:0000313" key="5">
    <source>
        <dbReference type="Proteomes" id="UP000196655"/>
    </source>
</evidence>
<evidence type="ECO:0000256" key="2">
    <source>
        <dbReference type="ARBA" id="ARBA00023002"/>
    </source>
</evidence>
<dbReference type="InterPro" id="IPR006076">
    <property type="entry name" value="FAD-dep_OxRdtase"/>
</dbReference>
<dbReference type="InterPro" id="IPR036188">
    <property type="entry name" value="FAD/NAD-bd_sf"/>
</dbReference>
<sequence length="439" mass="47389">MSPPVDPVASDPALPGRVDVVVIGGGIIGAATALFLAEKGLSVALCEKGRIGGEQSSRNWGWCRKMGRDPSELPLAIESLRLWEGMNARTEAETGFRKAGIFYLCETPQDIAQHEAWLEHAREFQLDSRLIDGDEIARLLPGASRRWPAALYTPSDGRAEPQKAAPAIAEAARRRGAAVLTGCAVRGVETKAGRIAGVVTEKGPIACQAVVLAGGAWSRLFCGNMDLAFPQLKILGCVMRTAPLEGGPEEAVGAANFAFRKRLDGGYTIAQRNANLAPIVPDSFRLLFDFLPALRQQRHELRLRIGRRFIEEWRLPRRWALDRATPFEQVRVLDPVPDDGILDEGRANLVKAFPAFERMVVQQRWAGLVDVTPDAVPVISAVDAMPGFFIASGFSGHGFGIGPGAGRLMADLVAGDTPVVDPTPFRYARFAKAPSRAAA</sequence>
<dbReference type="PANTHER" id="PTHR13847:SF280">
    <property type="entry name" value="D-AMINO ACID DEHYDROGENASE"/>
    <property type="match status" value="1"/>
</dbReference>
<accession>A0A211ZN69</accession>
<proteinExistence type="inferred from homology"/>
<evidence type="ECO:0000256" key="1">
    <source>
        <dbReference type="ARBA" id="ARBA00009410"/>
    </source>
</evidence>
<dbReference type="PANTHER" id="PTHR13847">
    <property type="entry name" value="SARCOSINE DEHYDROGENASE-RELATED"/>
    <property type="match status" value="1"/>
</dbReference>
<comment type="similarity">
    <text evidence="1">Belongs to the DadA oxidoreductase family.</text>
</comment>
<dbReference type="Proteomes" id="UP000196655">
    <property type="component" value="Unassembled WGS sequence"/>
</dbReference>
<evidence type="ECO:0000259" key="3">
    <source>
        <dbReference type="Pfam" id="PF01266"/>
    </source>
</evidence>
<dbReference type="OrthoDB" id="9787190at2"/>
<dbReference type="AlphaFoldDB" id="A0A211ZN69"/>
<organism evidence="4 5">
    <name type="scientific">Inquilinus limosus</name>
    <dbReference type="NCBI Taxonomy" id="171674"/>
    <lineage>
        <taxon>Bacteria</taxon>
        <taxon>Pseudomonadati</taxon>
        <taxon>Pseudomonadota</taxon>
        <taxon>Alphaproteobacteria</taxon>
        <taxon>Rhodospirillales</taxon>
        <taxon>Rhodospirillaceae</taxon>
        <taxon>Inquilinus</taxon>
    </lineage>
</organism>
<dbReference type="GO" id="GO:0005737">
    <property type="term" value="C:cytoplasm"/>
    <property type="evidence" value="ECO:0007669"/>
    <property type="project" value="TreeGrafter"/>
</dbReference>
<dbReference type="GO" id="GO:0008718">
    <property type="term" value="F:D-amino-acid dehydrogenase activity"/>
    <property type="evidence" value="ECO:0007669"/>
    <property type="project" value="TreeGrafter"/>
</dbReference>
<comment type="caution">
    <text evidence="4">The sequence shown here is derived from an EMBL/GenBank/DDBJ whole genome shotgun (WGS) entry which is preliminary data.</text>
</comment>